<name>K9YPH9_CYASC</name>
<protein>
    <submittedName>
        <fullName evidence="1">Addiction module killer protein</fullName>
    </submittedName>
</protein>
<dbReference type="HOGENOM" id="CLU_152445_1_0_3"/>
<dbReference type="PANTHER" id="PTHR41791">
    <property type="entry name" value="SSL7039 PROTEIN"/>
    <property type="match status" value="1"/>
</dbReference>
<dbReference type="AlphaFoldDB" id="K9YPH9"/>
<organism evidence="1 2">
    <name type="scientific">Cyanobacterium stanieri (strain ATCC 29140 / PCC 7202)</name>
    <dbReference type="NCBI Taxonomy" id="292563"/>
    <lineage>
        <taxon>Bacteria</taxon>
        <taxon>Bacillati</taxon>
        <taxon>Cyanobacteriota</taxon>
        <taxon>Cyanophyceae</taxon>
        <taxon>Oscillatoriophycideae</taxon>
        <taxon>Chroococcales</taxon>
        <taxon>Geminocystaceae</taxon>
        <taxon>Cyanobacterium</taxon>
    </lineage>
</organism>
<dbReference type="PIRSF" id="PIRSF028744">
    <property type="entry name" value="Addict_mod_HI1419"/>
    <property type="match status" value="1"/>
</dbReference>
<accession>K9YPH9</accession>
<dbReference type="InterPro" id="IPR014056">
    <property type="entry name" value="TypeIITA-like_toxin_pred"/>
</dbReference>
<evidence type="ECO:0000313" key="1">
    <source>
        <dbReference type="EMBL" id="AFZ48018.1"/>
    </source>
</evidence>
<dbReference type="eggNOG" id="COG3657">
    <property type="taxonomic scope" value="Bacteria"/>
</dbReference>
<dbReference type="Pfam" id="PF05973">
    <property type="entry name" value="Gp49"/>
    <property type="match status" value="1"/>
</dbReference>
<dbReference type="BioCyc" id="CSTA292563:G1353-2072-MONOMER"/>
<sequence length="116" mass="13822">MSDKFIIKVLENKDGISLFEKWYYSIKDQQTRRKILLRLKRISQGNLGDWKSVGNKVFELRLDFGAGYRVYFSRYEDTVIILLAGGDKSTQQSDIKKAIQLWEDYRNEVEKFLRNF</sequence>
<dbReference type="PANTHER" id="PTHR41791:SF1">
    <property type="entry name" value="SSL7039 PROTEIN"/>
    <property type="match status" value="1"/>
</dbReference>
<dbReference type="KEGG" id="csn:Cyast_2068"/>
<dbReference type="NCBIfam" id="TIGR02683">
    <property type="entry name" value="upstrm_HI1419"/>
    <property type="match status" value="1"/>
</dbReference>
<proteinExistence type="predicted"/>
<dbReference type="Proteomes" id="UP000010483">
    <property type="component" value="Chromosome"/>
</dbReference>
<evidence type="ECO:0000313" key="2">
    <source>
        <dbReference type="Proteomes" id="UP000010483"/>
    </source>
</evidence>
<dbReference type="InterPro" id="IPR009241">
    <property type="entry name" value="HigB-like"/>
</dbReference>
<dbReference type="STRING" id="292563.Cyast_2068"/>
<keyword evidence="2" id="KW-1185">Reference proteome</keyword>
<reference evidence="2" key="1">
    <citation type="journal article" date="2013" name="Proc. Natl. Acad. Sci. U.S.A.">
        <title>Improving the coverage of the cyanobacterial phylum using diversity-driven genome sequencing.</title>
        <authorList>
            <person name="Shih P.M."/>
            <person name="Wu D."/>
            <person name="Latifi A."/>
            <person name="Axen S.D."/>
            <person name="Fewer D.P."/>
            <person name="Talla E."/>
            <person name="Calteau A."/>
            <person name="Cai F."/>
            <person name="Tandeau de Marsac N."/>
            <person name="Rippka R."/>
            <person name="Herdman M."/>
            <person name="Sivonen K."/>
            <person name="Coursin T."/>
            <person name="Laurent T."/>
            <person name="Goodwin L."/>
            <person name="Nolan M."/>
            <person name="Davenport K.W."/>
            <person name="Han C.S."/>
            <person name="Rubin E.M."/>
            <person name="Eisen J.A."/>
            <person name="Woyke T."/>
            <person name="Gugger M."/>
            <person name="Kerfeld C.A."/>
        </authorList>
    </citation>
    <scope>NUCLEOTIDE SEQUENCE [LARGE SCALE GENOMIC DNA]</scope>
    <source>
        <strain evidence="2">ATCC 29140 / PCC 7202</strain>
    </source>
</reference>
<dbReference type="EMBL" id="CP003940">
    <property type="protein sequence ID" value="AFZ48018.1"/>
    <property type="molecule type" value="Genomic_DNA"/>
</dbReference>
<gene>
    <name evidence="1" type="ordered locus">Cyast_2068</name>
</gene>